<dbReference type="Proteomes" id="UP000295142">
    <property type="component" value="Unassembled WGS sequence"/>
</dbReference>
<accession>A0A4R2KLL4</accession>
<evidence type="ECO:0000256" key="7">
    <source>
        <dbReference type="ARBA" id="ARBA00023136"/>
    </source>
</evidence>
<feature type="transmembrane region" description="Helical" evidence="8">
    <location>
        <begin position="334"/>
        <end position="352"/>
    </location>
</feature>
<feature type="transmembrane region" description="Helical" evidence="8">
    <location>
        <begin position="309"/>
        <end position="327"/>
    </location>
</feature>
<reference evidence="10 11" key="1">
    <citation type="submission" date="2019-03" db="EMBL/GenBank/DDBJ databases">
        <title>Genomic Encyclopedia of Type Strains, Phase IV (KMG-IV): sequencing the most valuable type-strain genomes for metagenomic binning, comparative biology and taxonomic classification.</title>
        <authorList>
            <person name="Goeker M."/>
        </authorList>
    </citation>
    <scope>NUCLEOTIDE SEQUENCE [LARGE SCALE GENOMIC DNA]</scope>
    <source>
        <strain evidence="10 11">DSM 4868</strain>
    </source>
</reference>
<dbReference type="PANTHER" id="PTHR33908:SF11">
    <property type="entry name" value="MEMBRANE PROTEIN"/>
    <property type="match status" value="1"/>
</dbReference>
<evidence type="ECO:0000313" key="10">
    <source>
        <dbReference type="EMBL" id="TCO71586.1"/>
    </source>
</evidence>
<dbReference type="GO" id="GO:0009103">
    <property type="term" value="P:lipopolysaccharide biosynthetic process"/>
    <property type="evidence" value="ECO:0007669"/>
    <property type="project" value="UniProtKB-ARBA"/>
</dbReference>
<evidence type="ECO:0000256" key="4">
    <source>
        <dbReference type="ARBA" id="ARBA00022679"/>
    </source>
</evidence>
<feature type="transmembrane region" description="Helical" evidence="8">
    <location>
        <begin position="109"/>
        <end position="125"/>
    </location>
</feature>
<keyword evidence="2" id="KW-1003">Cell membrane</keyword>
<proteinExistence type="predicted"/>
<evidence type="ECO:0000256" key="5">
    <source>
        <dbReference type="ARBA" id="ARBA00022692"/>
    </source>
</evidence>
<keyword evidence="5 8" id="KW-0812">Transmembrane</keyword>
<dbReference type="Pfam" id="PF13231">
    <property type="entry name" value="PMT_2"/>
    <property type="match status" value="1"/>
</dbReference>
<dbReference type="InterPro" id="IPR038731">
    <property type="entry name" value="RgtA/B/C-like"/>
</dbReference>
<dbReference type="EMBL" id="SLWW01000006">
    <property type="protein sequence ID" value="TCO71586.1"/>
    <property type="molecule type" value="Genomic_DNA"/>
</dbReference>
<evidence type="ECO:0000256" key="1">
    <source>
        <dbReference type="ARBA" id="ARBA00004651"/>
    </source>
</evidence>
<keyword evidence="6 8" id="KW-1133">Transmembrane helix</keyword>
<feature type="transmembrane region" description="Helical" evidence="8">
    <location>
        <begin position="201"/>
        <end position="218"/>
    </location>
</feature>
<evidence type="ECO:0000256" key="6">
    <source>
        <dbReference type="ARBA" id="ARBA00022989"/>
    </source>
</evidence>
<evidence type="ECO:0000256" key="8">
    <source>
        <dbReference type="SAM" id="Phobius"/>
    </source>
</evidence>
<dbReference type="AlphaFoldDB" id="A0A4R2KLL4"/>
<evidence type="ECO:0000259" key="9">
    <source>
        <dbReference type="Pfam" id="PF13231"/>
    </source>
</evidence>
<feature type="transmembrane region" description="Helical" evidence="8">
    <location>
        <begin position="249"/>
        <end position="273"/>
    </location>
</feature>
<dbReference type="InterPro" id="IPR050297">
    <property type="entry name" value="LipidA_mod_glycosyltrf_83"/>
</dbReference>
<keyword evidence="4 10" id="KW-0808">Transferase</keyword>
<dbReference type="GO" id="GO:0005886">
    <property type="term" value="C:plasma membrane"/>
    <property type="evidence" value="ECO:0007669"/>
    <property type="project" value="UniProtKB-SubCell"/>
</dbReference>
<keyword evidence="7 8" id="KW-0472">Membrane</keyword>
<dbReference type="OrthoDB" id="9811222at2"/>
<comment type="subcellular location">
    <subcellularLocation>
        <location evidence="1">Cell membrane</location>
        <topology evidence="1">Multi-pass membrane protein</topology>
    </subcellularLocation>
</comment>
<feature type="transmembrane region" description="Helical" evidence="8">
    <location>
        <begin position="81"/>
        <end position="102"/>
    </location>
</feature>
<evidence type="ECO:0000256" key="2">
    <source>
        <dbReference type="ARBA" id="ARBA00022475"/>
    </source>
</evidence>
<protein>
    <submittedName>
        <fullName evidence="10">4-amino-4-deoxy-L-arabinose transferase-like glycosyltransferase</fullName>
    </submittedName>
</protein>
<comment type="caution">
    <text evidence="10">The sequence shown here is derived from an EMBL/GenBank/DDBJ whole genome shotgun (WGS) entry which is preliminary data.</text>
</comment>
<name>A0A4R2KLL4_9RHOB</name>
<dbReference type="PANTHER" id="PTHR33908">
    <property type="entry name" value="MANNOSYLTRANSFERASE YKCB-RELATED"/>
    <property type="match status" value="1"/>
</dbReference>
<feature type="transmembrane region" description="Helical" evidence="8">
    <location>
        <begin position="12"/>
        <end position="30"/>
    </location>
</feature>
<organism evidence="10 11">
    <name type="scientific">Rhodovulum euryhalinum</name>
    <dbReference type="NCBI Taxonomy" id="35805"/>
    <lineage>
        <taxon>Bacteria</taxon>
        <taxon>Pseudomonadati</taxon>
        <taxon>Pseudomonadota</taxon>
        <taxon>Alphaproteobacteria</taxon>
        <taxon>Rhodobacterales</taxon>
        <taxon>Paracoccaceae</taxon>
        <taxon>Rhodovulum</taxon>
    </lineage>
</organism>
<evidence type="ECO:0000313" key="11">
    <source>
        <dbReference type="Proteomes" id="UP000295142"/>
    </source>
</evidence>
<feature type="transmembrane region" description="Helical" evidence="8">
    <location>
        <begin position="156"/>
        <end position="172"/>
    </location>
</feature>
<evidence type="ECO:0000256" key="3">
    <source>
        <dbReference type="ARBA" id="ARBA00022676"/>
    </source>
</evidence>
<dbReference type="GO" id="GO:0016763">
    <property type="term" value="F:pentosyltransferase activity"/>
    <property type="evidence" value="ECO:0007669"/>
    <property type="project" value="TreeGrafter"/>
</dbReference>
<keyword evidence="11" id="KW-1185">Reference proteome</keyword>
<sequence length="490" mass="52757">MQKSVASGWKPEPLVLGLAAVAFITIYRLVLLPLATTDLFVDEAQYWQWGQELDWGYYSKPPLIGWVLRAVTDLAGSDGPFWVRLPGAIFHAAAAVLIIGVARRYADPVSAAFCGIAYLTMPAIGVGSLLISTDTILLPFWAASVWLYLRLTDGRSALAAALLGLCLGLGFLGKYAAIYFPLCAALGALFIPASRIAARDAAIAAAVFAAVAAPNIVWNLQNDLITVAHTADNVGWIKKPGLALNDSGMLHFFGSQFMVMGPLLFASFLLAGVWTVARGDWQARWLVWMSAPILAIVTTQALLSKAYANWAVTAYVAAILLTVPWLWRRSRRLLWAALGVNLVLALALPVAVTQATRWRVGGDLVFERYTGRAELSEHVLSAAAAAGLTDIVAVERQVLADLFYTARDRDVTIFSLPPAGRPKNFYAQQHPYPTGRSTPSLFVRMDGGVLPCADAAEELGRWTPGPGAYDGRMVRVYRLPPSCLAAGGGA</sequence>
<gene>
    <name evidence="10" type="ORF">EV655_10678</name>
</gene>
<keyword evidence="3" id="KW-0328">Glycosyltransferase</keyword>
<feature type="transmembrane region" description="Helical" evidence="8">
    <location>
        <begin position="285"/>
        <end position="303"/>
    </location>
</feature>
<feature type="domain" description="Glycosyltransferase RgtA/B/C/D-like" evidence="9">
    <location>
        <begin position="59"/>
        <end position="218"/>
    </location>
</feature>